<reference evidence="2 3" key="1">
    <citation type="journal article" date="2016" name="G3 (Bethesda)">
        <title>First Draft Assembly and Annotation of the Genome of a California Endemic Oak Quercus lobata Nee (Fagaceae).</title>
        <authorList>
            <person name="Sork V.L."/>
            <person name="Fitz-Gibbon S.T."/>
            <person name="Puiu D."/>
            <person name="Crepeau M."/>
            <person name="Gugger P.F."/>
            <person name="Sherman R."/>
            <person name="Stevens K."/>
            <person name="Langley C.H."/>
            <person name="Pellegrini M."/>
            <person name="Salzberg S.L."/>
        </authorList>
    </citation>
    <scope>NUCLEOTIDE SEQUENCE [LARGE SCALE GENOMIC DNA]</scope>
    <source>
        <strain evidence="2 3">cv. SW786</strain>
    </source>
</reference>
<dbReference type="Pfam" id="PF24750">
    <property type="entry name" value="b-prop_At3g26010-like"/>
    <property type="match status" value="1"/>
</dbReference>
<dbReference type="PANTHER" id="PTHR35546:SF130">
    <property type="entry name" value="EXPRESSED PROTEIN"/>
    <property type="match status" value="1"/>
</dbReference>
<dbReference type="SMART" id="SM00256">
    <property type="entry name" value="FBOX"/>
    <property type="match status" value="1"/>
</dbReference>
<dbReference type="FunCoup" id="A0A7N2M7L1">
    <property type="interactions" value="232"/>
</dbReference>
<sequence>MAIESITNLRRRKEDQTWTQSSKPFYEFINNLSDSLLFEILYRLPWLSVLRCKSVSKRWNSLISNRYFVKSFIHHRRQQFGMHYLEPSFTLLLQYTYDHKNILPIPSDNSDFFISRGSNGGIDFLNFLPSIVERVKQQYSFRIESSFNDLLLVYCFPNYHICNPLTKTWFTLPLLPYPMGKGTIVMMGFICEPYSCEDKDDKDPCVTTRYKVVRICSPIQRNQIEMEIFSSETGEWCSSVVSSPRWLSYFNYKTIDVGVVACNTMLHWVDVDKSDKMIKGFVGFDPFNDAQQCCYIDPPTGLLRDEFISLGVFQGRLRIYQRPWLPIKACNFYVWELEDYINAGTWCLKHKVYFKDMVSDYPGLVKIAKGFHPPVDLLAFHPNDGDLVFLQFRNYVVLCNMRTGVLKFAGQLQDMGKILLGNSNNFVTVQAKSAFVLRQPLFPTQLFPKPIPKPIPPPLLSRPYRRFSYEV</sequence>
<dbReference type="Pfam" id="PF00646">
    <property type="entry name" value="F-box"/>
    <property type="match status" value="1"/>
</dbReference>
<feature type="domain" description="F-box" evidence="1">
    <location>
        <begin position="26"/>
        <end position="72"/>
    </location>
</feature>
<evidence type="ECO:0000313" key="3">
    <source>
        <dbReference type="Proteomes" id="UP000594261"/>
    </source>
</evidence>
<evidence type="ECO:0000313" key="2">
    <source>
        <dbReference type="EnsemblPlants" id="QL07p036134:mrna:CDS:2"/>
    </source>
</evidence>
<dbReference type="PANTHER" id="PTHR35546">
    <property type="entry name" value="F-BOX PROTEIN INTERACTION DOMAIN PROTEIN-RELATED"/>
    <property type="match status" value="1"/>
</dbReference>
<reference evidence="2" key="2">
    <citation type="submission" date="2021-01" db="UniProtKB">
        <authorList>
            <consortium name="EnsemblPlants"/>
        </authorList>
    </citation>
    <scope>IDENTIFICATION</scope>
</reference>
<dbReference type="InterPro" id="IPR036047">
    <property type="entry name" value="F-box-like_dom_sf"/>
</dbReference>
<dbReference type="Gene3D" id="1.20.1280.50">
    <property type="match status" value="1"/>
</dbReference>
<dbReference type="InterPro" id="IPR056592">
    <property type="entry name" value="Beta-prop_At3g26010-like"/>
</dbReference>
<dbReference type="AlphaFoldDB" id="A0A7N2M7L1"/>
<organism evidence="2 3">
    <name type="scientific">Quercus lobata</name>
    <name type="common">Valley oak</name>
    <dbReference type="NCBI Taxonomy" id="97700"/>
    <lineage>
        <taxon>Eukaryota</taxon>
        <taxon>Viridiplantae</taxon>
        <taxon>Streptophyta</taxon>
        <taxon>Embryophyta</taxon>
        <taxon>Tracheophyta</taxon>
        <taxon>Spermatophyta</taxon>
        <taxon>Magnoliopsida</taxon>
        <taxon>eudicotyledons</taxon>
        <taxon>Gunneridae</taxon>
        <taxon>Pentapetalae</taxon>
        <taxon>rosids</taxon>
        <taxon>fabids</taxon>
        <taxon>Fagales</taxon>
        <taxon>Fagaceae</taxon>
        <taxon>Quercus</taxon>
    </lineage>
</organism>
<keyword evidence="3" id="KW-1185">Reference proteome</keyword>
<evidence type="ECO:0000259" key="1">
    <source>
        <dbReference type="PROSITE" id="PS50181"/>
    </source>
</evidence>
<proteinExistence type="predicted"/>
<dbReference type="OMA" id="ICKDDHY"/>
<dbReference type="InParanoid" id="A0A7N2M7L1"/>
<dbReference type="Gramene" id="QL07p036134:mrna">
    <property type="protein sequence ID" value="QL07p036134:mrna:CDS:2"/>
    <property type="gene ID" value="QL07p036134"/>
</dbReference>
<dbReference type="Proteomes" id="UP000594261">
    <property type="component" value="Chromosome 7"/>
</dbReference>
<accession>A0A7N2M7L1</accession>
<protein>
    <recommendedName>
        <fullName evidence="1">F-box domain-containing protein</fullName>
    </recommendedName>
</protein>
<dbReference type="EMBL" id="LRBV02000007">
    <property type="status" value="NOT_ANNOTATED_CDS"/>
    <property type="molecule type" value="Genomic_DNA"/>
</dbReference>
<dbReference type="SUPFAM" id="SSF81383">
    <property type="entry name" value="F-box domain"/>
    <property type="match status" value="1"/>
</dbReference>
<dbReference type="PROSITE" id="PS50181">
    <property type="entry name" value="FBOX"/>
    <property type="match status" value="1"/>
</dbReference>
<dbReference type="InterPro" id="IPR001810">
    <property type="entry name" value="F-box_dom"/>
</dbReference>
<name>A0A7N2M7L1_QUELO</name>
<dbReference type="EnsemblPlants" id="QL07p036134:mrna">
    <property type="protein sequence ID" value="QL07p036134:mrna:CDS:2"/>
    <property type="gene ID" value="QL07p036134"/>
</dbReference>
<dbReference type="InterPro" id="IPR055290">
    <property type="entry name" value="At3g26010-like"/>
</dbReference>